<dbReference type="CDD" id="cd07067">
    <property type="entry name" value="HP_PGM_like"/>
    <property type="match status" value="1"/>
</dbReference>
<dbReference type="Pfam" id="PF00300">
    <property type="entry name" value="His_Phos_1"/>
    <property type="match status" value="1"/>
</dbReference>
<dbReference type="SMART" id="SM00855">
    <property type="entry name" value="PGAM"/>
    <property type="match status" value="1"/>
</dbReference>
<dbReference type="GO" id="GO:0016791">
    <property type="term" value="F:phosphatase activity"/>
    <property type="evidence" value="ECO:0007669"/>
    <property type="project" value="TreeGrafter"/>
</dbReference>
<dbReference type="SUPFAM" id="SSF53254">
    <property type="entry name" value="Phosphoglycerate mutase-like"/>
    <property type="match status" value="1"/>
</dbReference>
<dbReference type="Proteomes" id="UP000318294">
    <property type="component" value="Unassembled WGS sequence"/>
</dbReference>
<dbReference type="InterPro" id="IPR029033">
    <property type="entry name" value="His_PPase_superfam"/>
</dbReference>
<proteinExistence type="predicted"/>
<dbReference type="PANTHER" id="PTHR48100">
    <property type="entry name" value="BROAD-SPECIFICITY PHOSPHATASE YOR283W-RELATED"/>
    <property type="match status" value="1"/>
</dbReference>
<dbReference type="EMBL" id="VJON01000029">
    <property type="protein sequence ID" value="TSE33266.1"/>
    <property type="molecule type" value="Genomic_DNA"/>
</dbReference>
<dbReference type="Gene3D" id="3.40.50.1240">
    <property type="entry name" value="Phosphoglycerate mutase-like"/>
    <property type="match status" value="1"/>
</dbReference>
<keyword evidence="2" id="KW-1185">Reference proteome</keyword>
<sequence length="240" mass="26457">MIVAAATGGDDSRRQNAGMGTIHLVRHAQASFGSDDYDRLSPLGWQQGRRLGEHFRAHGMRFEAVFTGTLRRHHETWQAIREGWGEPLDVQVWPGLNEYDSAALIAALHAPAPGDPHTPEGYRAHFRLLRDALRQWMAGVISPHGMPSYEAFRTAAVALLDHVRQTHRGDVLVISSGGPIATLVAHLLGASPEVSIELNLRLRNTAVSEVAHTPKRCTLVSFNTLPHLAAPQHRDWITHA</sequence>
<evidence type="ECO:0000313" key="2">
    <source>
        <dbReference type="Proteomes" id="UP000318294"/>
    </source>
</evidence>
<dbReference type="AlphaFoldDB" id="A0A554XBU9"/>
<comment type="caution">
    <text evidence="1">The sequence shown here is derived from an EMBL/GenBank/DDBJ whole genome shotgun (WGS) entry which is preliminary data.</text>
</comment>
<accession>A0A554XBU9</accession>
<dbReference type="InterPro" id="IPR050275">
    <property type="entry name" value="PGM_Phosphatase"/>
</dbReference>
<name>A0A554XBU9_9BURK</name>
<protein>
    <submittedName>
        <fullName evidence="1">SixA: phosphohistidine phosphatase SixA</fullName>
    </submittedName>
</protein>
<dbReference type="InterPro" id="IPR013078">
    <property type="entry name" value="His_Pase_superF_clade-1"/>
</dbReference>
<evidence type="ECO:0000313" key="1">
    <source>
        <dbReference type="EMBL" id="TSE33266.1"/>
    </source>
</evidence>
<dbReference type="PANTHER" id="PTHR48100:SF1">
    <property type="entry name" value="HISTIDINE PHOSPHATASE FAMILY PROTEIN-RELATED"/>
    <property type="match status" value="1"/>
</dbReference>
<organism evidence="1 2">
    <name type="scientific">Tepidimonas charontis</name>
    <dbReference type="NCBI Taxonomy" id="2267262"/>
    <lineage>
        <taxon>Bacteria</taxon>
        <taxon>Pseudomonadati</taxon>
        <taxon>Pseudomonadota</taxon>
        <taxon>Betaproteobacteria</taxon>
        <taxon>Burkholderiales</taxon>
        <taxon>Tepidimonas</taxon>
    </lineage>
</organism>
<reference evidence="1 2" key="1">
    <citation type="submission" date="2019-07" db="EMBL/GenBank/DDBJ databases">
        <title>Tepidimonas charontis SPSP-6 draft genome.</title>
        <authorList>
            <person name="Da Costa M.S."/>
            <person name="Froufe H.J.C."/>
            <person name="Egas C."/>
            <person name="Albuquerque L."/>
        </authorList>
    </citation>
    <scope>NUCLEOTIDE SEQUENCE [LARGE SCALE GENOMIC DNA]</scope>
    <source>
        <strain evidence="1 2">SPSP-6</strain>
    </source>
</reference>
<dbReference type="GO" id="GO:0005737">
    <property type="term" value="C:cytoplasm"/>
    <property type="evidence" value="ECO:0007669"/>
    <property type="project" value="TreeGrafter"/>
</dbReference>
<gene>
    <name evidence="1" type="ORF">Tchar_01799</name>
</gene>